<dbReference type="PROSITE" id="PS50010">
    <property type="entry name" value="DH_2"/>
    <property type="match status" value="1"/>
</dbReference>
<dbReference type="Pfam" id="PF25351">
    <property type="entry name" value="PH_BUD3_C"/>
    <property type="match status" value="1"/>
</dbReference>
<evidence type="ECO:0000256" key="2">
    <source>
        <dbReference type="SAM" id="MobiDB-lite"/>
    </source>
</evidence>
<evidence type="ECO:0000313" key="4">
    <source>
        <dbReference type="EMBL" id="PTB66738.1"/>
    </source>
</evidence>
<dbReference type="InterPro" id="IPR057454">
    <property type="entry name" value="Bud3_C"/>
</dbReference>
<dbReference type="Proteomes" id="UP000241546">
    <property type="component" value="Unassembled WGS sequence"/>
</dbReference>
<dbReference type="OrthoDB" id="4066896at2759"/>
<evidence type="ECO:0000313" key="5">
    <source>
        <dbReference type="Proteomes" id="UP000241546"/>
    </source>
</evidence>
<feature type="region of interest" description="Disordered" evidence="2">
    <location>
        <begin position="1096"/>
        <end position="1124"/>
    </location>
</feature>
<feature type="compositionally biased region" description="Polar residues" evidence="2">
    <location>
        <begin position="1321"/>
        <end position="1330"/>
    </location>
</feature>
<dbReference type="Pfam" id="PF00621">
    <property type="entry name" value="RhoGEF"/>
    <property type="match status" value="1"/>
</dbReference>
<keyword evidence="1" id="KW-0175">Coiled coil</keyword>
<dbReference type="EMBL" id="KZ680212">
    <property type="protein sequence ID" value="PTB66738.1"/>
    <property type="molecule type" value="Genomic_DNA"/>
</dbReference>
<feature type="region of interest" description="Disordered" evidence="2">
    <location>
        <begin position="1148"/>
        <end position="1268"/>
    </location>
</feature>
<dbReference type="PANTHER" id="PTHR22834:SF21">
    <property type="entry name" value="GUANYL NUCLEOTIDE EXCHANGE FACTOR, PUTATIVE (AFU_ORTHOLOGUE AFUA_5G11890)-RELATED"/>
    <property type="match status" value="1"/>
</dbReference>
<sequence>MVRVTDELALSPEHVALYHAPDPLLGQLPVLIFHGPSTTANYTLNSSRVQVHVFTPAGFQSFPRITISPTSPFYSVVNHLPREFQGDEVYRGLAFGLFRYFKELPDTVKAHLKATYPPKAKRPASAPALFSEQHAADLVKEMVKSENTVDVVATLEEALQTQHISNVDMDLILPPGSIVPPQASELEEMPDDEDDIIDPTLRQYGPYTPLVKLFGEPVFLPTSKLRRAPSKPTPLNRNKIFTKDQKIELRMKMGELVDTEERYVLKVQELVKTVANDFRNNAKKRSVESLSPSEEELEKLFPKSSDGILQVNSAFVEELRKIMDETEEDAVKDMESPSMNFSSSKGGSNASQRPKDPLGALAMAKLFLEWFPKFTQCYQDYIKASQHFPTLLNSFLDQQSSFRQRVSQAGEQTIRSLLIEPVQRLPRYSLLIDQIIASLPITHPALQPMLKARDIITNICSMDDPLPDKPHITNRLRNMVEAWPKDLEPQGRLILAADFLELSPPYQATVDSDDAGIFLLFSDCVVMLRKSGDNNMTGRDLLREIDKPSAAELLISMTNAAGGPGHYDLIFTGWHYLADVRFTESADGHLVWMTSSAEMKGMHPGEHKVPKAITSRCFLLQEAWEGKAAKWSEDVVKARIEARFPEAEREDSRWTLRSVRMPENNLGLHAAIFQEGADQLVEGRREPAFIRVVVDHEKGTKGAPVGHYGIEIVINVASKNMKRISLLTVGLNGKQYSDDVALEDFLPTMSRRIMQLLSIQFNVSNRNLTAPMVSYHSKMLRTLCLSNRAEKTRSFLAASPVKLFTSLWSSGSNNASETTLSEAKHPHQASLHRADSHHSMYGSIRGRDNSRRPLEEVMPENPLVRLEQTFEAFTTALQYRKGSIHGRTLLHRAMADELLVNDLYNRLIENPQEVEVANDVGTEVVFTAFENFLHIAWADQIGPVTTIKMLDTLQERANKRVPGEFADFVNFLFKELAPQNRRAFTALIKLLADLLEGCSNDSDRGALTLAFAEMLVTDGTAANYINLLDRLVDDCDRIFGEPTYAGFSLADLALIESFQARANGGGGNKSHQGSVTSNTSSLRRKFGLDMLLRQNSNSKEERTSVWRSLGKHRNPATGESASMSRATMQQALRQRSIDDNNVVKRFTLGRPGSGDRPHVASAFEDPARPTSSHRMEFPLNTIGEPAHEPPTPESPRRHYKRRSSLSDLKSLIDTASIEEDREGEERESALQPLQNTKETSEKINGSPKTTIPASKMPMSPEQLRSPRQKENIATADLYGSVRLRAGTPIKEIQAKLEQAMRGNSPTRQDPPPYRRPKPTHSKTLSTSNIPTLLPPKPIRPGSSSGESPMRQSGSPTRTPAQKLRLQSPQKLRERLQTEKTAVGEADAVLQSELSKIGEEMARVNSGSYSDPPLVDLQRLASSVAALEDQMPAVMQELRDRQDELQRDVEITLKTTESKMRSIDQLHKEAVAENELLYERFNSELGKIVKALKGKGKEDKEELIVKLKTQGEELARMKKENARLKREMISLRAALKGTE</sequence>
<feature type="coiled-coil region" evidence="1">
    <location>
        <begin position="1499"/>
        <end position="1533"/>
    </location>
</feature>
<dbReference type="InterPro" id="IPR000219">
    <property type="entry name" value="DH_dom"/>
</dbReference>
<dbReference type="GO" id="GO:0031991">
    <property type="term" value="P:regulation of actomyosin contractile ring contraction"/>
    <property type="evidence" value="ECO:0007669"/>
    <property type="project" value="TreeGrafter"/>
</dbReference>
<evidence type="ECO:0000259" key="3">
    <source>
        <dbReference type="PROSITE" id="PS50010"/>
    </source>
</evidence>
<dbReference type="InterPro" id="IPR051492">
    <property type="entry name" value="Dynamin-Rho_GEF"/>
</dbReference>
<dbReference type="GO" id="GO:0032955">
    <property type="term" value="P:regulation of division septum assembly"/>
    <property type="evidence" value="ECO:0007669"/>
    <property type="project" value="TreeGrafter"/>
</dbReference>
<gene>
    <name evidence="4" type="ORF">BBK36DRAFT_1118179</name>
</gene>
<dbReference type="SUPFAM" id="SSF48065">
    <property type="entry name" value="DBL homology domain (DH-domain)"/>
    <property type="match status" value="1"/>
</dbReference>
<dbReference type="Gene3D" id="1.20.900.10">
    <property type="entry name" value="Dbl homology (DH) domain"/>
    <property type="match status" value="1"/>
</dbReference>
<dbReference type="RefSeq" id="XP_024750058.1">
    <property type="nucleotide sequence ID" value="XM_024890443.1"/>
</dbReference>
<organism evidence="4 5">
    <name type="scientific">Trichoderma citrinoviride</name>
    <dbReference type="NCBI Taxonomy" id="58853"/>
    <lineage>
        <taxon>Eukaryota</taxon>
        <taxon>Fungi</taxon>
        <taxon>Dikarya</taxon>
        <taxon>Ascomycota</taxon>
        <taxon>Pezizomycotina</taxon>
        <taxon>Sordariomycetes</taxon>
        <taxon>Hypocreomycetidae</taxon>
        <taxon>Hypocreales</taxon>
        <taxon>Hypocreaceae</taxon>
        <taxon>Trichoderma</taxon>
    </lineage>
</organism>
<evidence type="ECO:0000256" key="1">
    <source>
        <dbReference type="SAM" id="Coils"/>
    </source>
</evidence>
<feature type="compositionally biased region" description="Polar residues" evidence="2">
    <location>
        <begin position="1231"/>
        <end position="1252"/>
    </location>
</feature>
<feature type="compositionally biased region" description="Polar residues" evidence="2">
    <location>
        <begin position="811"/>
        <end position="821"/>
    </location>
</feature>
<feature type="region of interest" description="Disordered" evidence="2">
    <location>
        <begin position="1296"/>
        <end position="1371"/>
    </location>
</feature>
<feature type="region of interest" description="Disordered" evidence="2">
    <location>
        <begin position="329"/>
        <end position="354"/>
    </location>
</feature>
<proteinExistence type="predicted"/>
<reference evidence="5" key="1">
    <citation type="submission" date="2016-07" db="EMBL/GenBank/DDBJ databases">
        <title>Multiple horizontal gene transfer events from other fungi enriched the ability of initially mycotrophic Trichoderma (Ascomycota) to feed on dead plant biomass.</title>
        <authorList>
            <consortium name="DOE Joint Genome Institute"/>
            <person name="Atanasova L."/>
            <person name="Chenthamara K."/>
            <person name="Zhang J."/>
            <person name="Grujic M."/>
            <person name="Henrissat B."/>
            <person name="Kuo A."/>
            <person name="Aerts A."/>
            <person name="Salamov A."/>
            <person name="Lipzen A."/>
            <person name="Labutti K."/>
            <person name="Barry K."/>
            <person name="Miao Y."/>
            <person name="Rahimi M.J."/>
            <person name="Shen Q."/>
            <person name="Grigoriev I.V."/>
            <person name="Kubicek C.P."/>
            <person name="Druzhinina I.S."/>
        </authorList>
    </citation>
    <scope>NUCLEOTIDE SEQUENCE [LARGE SCALE GENOMIC DNA]</scope>
    <source>
        <strain evidence="5">TUCIM 6016</strain>
    </source>
</reference>
<dbReference type="GO" id="GO:0005737">
    <property type="term" value="C:cytoplasm"/>
    <property type="evidence" value="ECO:0007669"/>
    <property type="project" value="TreeGrafter"/>
</dbReference>
<feature type="domain" description="DH" evidence="3">
    <location>
        <begin position="248"/>
        <end position="466"/>
    </location>
</feature>
<protein>
    <recommendedName>
        <fullName evidence="3">DH domain-containing protein</fullName>
    </recommendedName>
</protein>
<feature type="compositionally biased region" description="Polar residues" evidence="2">
    <location>
        <begin position="1341"/>
        <end position="1369"/>
    </location>
</feature>
<feature type="region of interest" description="Disordered" evidence="2">
    <location>
        <begin position="811"/>
        <end position="837"/>
    </location>
</feature>
<keyword evidence="5" id="KW-1185">Reference proteome</keyword>
<name>A0A2T4BBS2_9HYPO</name>
<accession>A0A2T4BBS2</accession>
<feature type="compositionally biased region" description="Polar residues" evidence="2">
    <location>
        <begin position="337"/>
        <end position="352"/>
    </location>
</feature>
<dbReference type="PANTHER" id="PTHR22834">
    <property type="entry name" value="NUCLEAR FUSION PROTEIN FUS2"/>
    <property type="match status" value="1"/>
</dbReference>
<dbReference type="InterPro" id="IPR035899">
    <property type="entry name" value="DBL_dom_sf"/>
</dbReference>
<dbReference type="GeneID" id="36598561"/>
<dbReference type="SMART" id="SM00325">
    <property type="entry name" value="RhoGEF"/>
    <property type="match status" value="1"/>
</dbReference>
<dbReference type="GO" id="GO:0005085">
    <property type="term" value="F:guanyl-nucleotide exchange factor activity"/>
    <property type="evidence" value="ECO:0007669"/>
    <property type="project" value="InterPro"/>
</dbReference>